<dbReference type="RefSeq" id="WP_004104442.1">
    <property type="nucleotide sequence ID" value="NC_011653.1"/>
</dbReference>
<dbReference type="SUPFAM" id="SSF53597">
    <property type="entry name" value="Dihydrofolate reductase-like"/>
    <property type="match status" value="1"/>
</dbReference>
<evidence type="ECO:0000256" key="4">
    <source>
        <dbReference type="ARBA" id="ARBA00022563"/>
    </source>
</evidence>
<dbReference type="GO" id="GO:0004146">
    <property type="term" value="F:dihydrofolate reductase activity"/>
    <property type="evidence" value="ECO:0007669"/>
    <property type="project" value="UniProtKB-EC"/>
</dbReference>
<keyword evidence="5" id="KW-0521">NADP</keyword>
<keyword evidence="4" id="KW-0554">One-carbon metabolism</keyword>
<evidence type="ECO:0000256" key="3">
    <source>
        <dbReference type="ARBA" id="ARBA00012856"/>
    </source>
</evidence>
<dbReference type="HOGENOM" id="CLU_043966_4_4_0"/>
<comment type="pathway">
    <text evidence="1">Cofactor biosynthesis; tetrahydrofolate biosynthesis; 5,6,7,8-tetrahydrofolate from 7,8-dihydrofolate: step 1/1.</text>
</comment>
<dbReference type="Proteomes" id="UP000002453">
    <property type="component" value="Chromosome"/>
</dbReference>
<keyword evidence="9" id="KW-1185">Reference proteome</keyword>
<evidence type="ECO:0000256" key="6">
    <source>
        <dbReference type="ARBA" id="ARBA00023002"/>
    </source>
</evidence>
<dbReference type="PANTHER" id="PTHR48069:SF3">
    <property type="entry name" value="DIHYDROFOLATE REDUCTASE"/>
    <property type="match status" value="1"/>
</dbReference>
<dbReference type="Pfam" id="PF00186">
    <property type="entry name" value="DHFR_1"/>
    <property type="match status" value="1"/>
</dbReference>
<dbReference type="PRINTS" id="PR00070">
    <property type="entry name" value="DHFR"/>
</dbReference>
<sequence length="162" mass="18679">MHLSMIVVTDIFGGFAISEYDKIEWGSKEDKAHFRELTSKIGTVIMGRKTYESIGFPLKDRLNIVLTSKNYKNSENLIFLNESPIQVIRFLEKNKINEAAVIGGKSVFKQFFPYIDKIYITIEPITLENAEKLSFPYQQFKLISTNILNEKGTILLEYSKLQ</sequence>
<dbReference type="KEGG" id="taf:THA_624"/>
<dbReference type="eggNOG" id="COG0262">
    <property type="taxonomic scope" value="Bacteria"/>
</dbReference>
<evidence type="ECO:0000256" key="5">
    <source>
        <dbReference type="ARBA" id="ARBA00022857"/>
    </source>
</evidence>
<gene>
    <name evidence="8" type="primary">folA</name>
    <name evidence="8" type="ordered locus">THA_624</name>
</gene>
<dbReference type="GO" id="GO:0005829">
    <property type="term" value="C:cytosol"/>
    <property type="evidence" value="ECO:0007669"/>
    <property type="project" value="TreeGrafter"/>
</dbReference>
<dbReference type="STRING" id="484019.THA_624"/>
<organism evidence="8 9">
    <name type="scientific">Thermosipho africanus (strain TCF52B)</name>
    <dbReference type="NCBI Taxonomy" id="484019"/>
    <lineage>
        <taxon>Bacteria</taxon>
        <taxon>Thermotogati</taxon>
        <taxon>Thermotogota</taxon>
        <taxon>Thermotogae</taxon>
        <taxon>Thermotogales</taxon>
        <taxon>Fervidobacteriaceae</taxon>
        <taxon>Thermosipho</taxon>
    </lineage>
</organism>
<dbReference type="GO" id="GO:0050661">
    <property type="term" value="F:NADP binding"/>
    <property type="evidence" value="ECO:0007669"/>
    <property type="project" value="InterPro"/>
</dbReference>
<protein>
    <recommendedName>
        <fullName evidence="3">dihydrofolate reductase</fullName>
        <ecNumber evidence="3">1.5.1.3</ecNumber>
    </recommendedName>
</protein>
<dbReference type="OrthoDB" id="9804315at2"/>
<dbReference type="PROSITE" id="PS51330">
    <property type="entry name" value="DHFR_2"/>
    <property type="match status" value="1"/>
</dbReference>
<dbReference type="Gene3D" id="3.40.430.10">
    <property type="entry name" value="Dihydrofolate Reductase, subunit A"/>
    <property type="match status" value="1"/>
</dbReference>
<reference evidence="8 9" key="1">
    <citation type="journal article" date="2009" name="J. Bacteriol.">
        <title>The genome of Thermosipho africanus TCF52B: lateral genetic connections to the Firmicutes and Archaea.</title>
        <authorList>
            <person name="Nesboe C.L."/>
            <person name="Bapteste E."/>
            <person name="Curtis B."/>
            <person name="Dahle H."/>
            <person name="Lopez P."/>
            <person name="Macleod D."/>
            <person name="Dlutek M."/>
            <person name="Bowman S."/>
            <person name="Zhaxybayeva O."/>
            <person name="Birkeland N.-K."/>
            <person name="Doolittle W.F."/>
        </authorList>
    </citation>
    <scope>NUCLEOTIDE SEQUENCE [LARGE SCALE GENOMIC DNA]</scope>
    <source>
        <strain evidence="8 9">TCF52B</strain>
    </source>
</reference>
<keyword evidence="6" id="KW-0560">Oxidoreductase</keyword>
<evidence type="ECO:0000313" key="9">
    <source>
        <dbReference type="Proteomes" id="UP000002453"/>
    </source>
</evidence>
<dbReference type="EMBL" id="CP001185">
    <property type="protein sequence ID" value="ACJ75110.1"/>
    <property type="molecule type" value="Genomic_DNA"/>
</dbReference>
<dbReference type="GO" id="GO:0006730">
    <property type="term" value="P:one-carbon metabolic process"/>
    <property type="evidence" value="ECO:0007669"/>
    <property type="project" value="UniProtKB-KW"/>
</dbReference>
<evidence type="ECO:0000256" key="2">
    <source>
        <dbReference type="ARBA" id="ARBA00009539"/>
    </source>
</evidence>
<dbReference type="AlphaFoldDB" id="B7IG96"/>
<dbReference type="GO" id="GO:0046452">
    <property type="term" value="P:dihydrofolate metabolic process"/>
    <property type="evidence" value="ECO:0007669"/>
    <property type="project" value="TreeGrafter"/>
</dbReference>
<dbReference type="UniPathway" id="UPA00077">
    <property type="reaction ID" value="UER00158"/>
</dbReference>
<comment type="similarity">
    <text evidence="2">Belongs to the dihydrofolate reductase family.</text>
</comment>
<feature type="domain" description="DHFR" evidence="7">
    <location>
        <begin position="2"/>
        <end position="162"/>
    </location>
</feature>
<dbReference type="PANTHER" id="PTHR48069">
    <property type="entry name" value="DIHYDROFOLATE REDUCTASE"/>
    <property type="match status" value="1"/>
</dbReference>
<evidence type="ECO:0000313" key="8">
    <source>
        <dbReference type="EMBL" id="ACJ75110.1"/>
    </source>
</evidence>
<proteinExistence type="inferred from homology"/>
<dbReference type="InterPro" id="IPR012259">
    <property type="entry name" value="DHFR"/>
</dbReference>
<dbReference type="InterPro" id="IPR001796">
    <property type="entry name" value="DHFR_dom"/>
</dbReference>
<accession>B7IG96</accession>
<dbReference type="InterPro" id="IPR024072">
    <property type="entry name" value="DHFR-like_dom_sf"/>
</dbReference>
<name>B7IG96_THEAB</name>
<dbReference type="GO" id="GO:0046654">
    <property type="term" value="P:tetrahydrofolate biosynthetic process"/>
    <property type="evidence" value="ECO:0007669"/>
    <property type="project" value="UniProtKB-UniPathway"/>
</dbReference>
<dbReference type="GO" id="GO:0046655">
    <property type="term" value="P:folic acid metabolic process"/>
    <property type="evidence" value="ECO:0007669"/>
    <property type="project" value="TreeGrafter"/>
</dbReference>
<evidence type="ECO:0000259" key="7">
    <source>
        <dbReference type="PROSITE" id="PS51330"/>
    </source>
</evidence>
<evidence type="ECO:0000256" key="1">
    <source>
        <dbReference type="ARBA" id="ARBA00004903"/>
    </source>
</evidence>
<dbReference type="EC" id="1.5.1.3" evidence="3"/>
<dbReference type="CDD" id="cd00209">
    <property type="entry name" value="DHFR"/>
    <property type="match status" value="1"/>
</dbReference>